<evidence type="ECO:0000256" key="1">
    <source>
        <dbReference type="ARBA" id="ARBA00003542"/>
    </source>
</evidence>
<comment type="similarity">
    <text evidence="7">Belongs to the peptidase T1A family.</text>
</comment>
<feature type="compositionally biased region" description="Basic and acidic residues" evidence="8">
    <location>
        <begin position="342"/>
        <end position="355"/>
    </location>
</feature>
<comment type="caution">
    <text evidence="10">The sequence shown here is derived from an EMBL/GenBank/DDBJ whole genome shotgun (WGS) entry which is preliminary data.</text>
</comment>
<proteinExistence type="inferred from homology"/>
<dbReference type="CDD" id="cd03749">
    <property type="entry name" value="proteasome_alpha_type_1"/>
    <property type="match status" value="1"/>
</dbReference>
<feature type="region of interest" description="Disordered" evidence="8">
    <location>
        <begin position="1"/>
        <end position="20"/>
    </location>
</feature>
<dbReference type="Gene3D" id="3.60.20.10">
    <property type="entry name" value="Glutamine Phosphoribosylpyrophosphate, subunit 1, domain 1"/>
    <property type="match status" value="1"/>
</dbReference>
<evidence type="ECO:0000256" key="4">
    <source>
        <dbReference type="ARBA" id="ARBA00022490"/>
    </source>
</evidence>
<evidence type="ECO:0000259" key="9">
    <source>
        <dbReference type="PROSITE" id="PS00388"/>
    </source>
</evidence>
<evidence type="ECO:0000313" key="11">
    <source>
        <dbReference type="Proteomes" id="UP000697297"/>
    </source>
</evidence>
<feature type="compositionally biased region" description="Basic and acidic residues" evidence="8">
    <location>
        <begin position="364"/>
        <end position="378"/>
    </location>
</feature>
<evidence type="ECO:0000256" key="3">
    <source>
        <dbReference type="ARBA" id="ARBA00004496"/>
    </source>
</evidence>
<dbReference type="PROSITE" id="PS00388">
    <property type="entry name" value="PROTEASOME_ALPHA_1"/>
    <property type="match status" value="1"/>
</dbReference>
<name>A0ABQ7RCT9_9ASCO</name>
<reference evidence="10 11" key="1">
    <citation type="journal article" date="2021" name="G3 (Bethesda)">
        <title>Genomic diversity, chromosomal rearrangements, and interspecies hybridization in the ogataea polymorpha species complex.</title>
        <authorList>
            <person name="Hanson S.J."/>
            <person name="Cinneide E.O."/>
            <person name="Salzberg L.I."/>
            <person name="Wolfe K.H."/>
            <person name="McGowan J."/>
            <person name="Fitzpatrick D.A."/>
            <person name="Matlin K."/>
        </authorList>
    </citation>
    <scope>NUCLEOTIDE SEQUENCE [LARGE SCALE GENOMIC DNA]</scope>
    <source>
        <strain evidence="10">81-436-3</strain>
    </source>
</reference>
<feature type="region of interest" description="Disordered" evidence="8">
    <location>
        <begin position="77"/>
        <end position="99"/>
    </location>
</feature>
<evidence type="ECO:0000256" key="2">
    <source>
        <dbReference type="ARBA" id="ARBA00004123"/>
    </source>
</evidence>
<comment type="subcellular location">
    <subcellularLocation>
        <location evidence="3">Cytoplasm</location>
    </subcellularLocation>
    <subcellularLocation>
        <location evidence="2">Nucleus</location>
    </subcellularLocation>
</comment>
<dbReference type="PROSITE" id="PS51475">
    <property type="entry name" value="PROTEASOME_ALPHA_2"/>
    <property type="match status" value="1"/>
</dbReference>
<protein>
    <recommendedName>
        <fullName evidence="9">Proteasome alpha-type subunits domain-containing protein</fullName>
    </recommendedName>
</protein>
<feature type="domain" description="Proteasome alpha-type subunits" evidence="9">
    <location>
        <begin position="105"/>
        <end position="127"/>
    </location>
</feature>
<dbReference type="InterPro" id="IPR001353">
    <property type="entry name" value="Proteasome_sua/b"/>
</dbReference>
<keyword evidence="5 7" id="KW-0647">Proteasome</keyword>
<dbReference type="InterPro" id="IPR035144">
    <property type="entry name" value="Proteasome_alpha1"/>
</dbReference>
<evidence type="ECO:0000256" key="8">
    <source>
        <dbReference type="SAM" id="MobiDB-lite"/>
    </source>
</evidence>
<keyword evidence="6" id="KW-0539">Nucleus</keyword>
<evidence type="ECO:0000256" key="6">
    <source>
        <dbReference type="ARBA" id="ARBA00023242"/>
    </source>
</evidence>
<keyword evidence="11" id="KW-1185">Reference proteome</keyword>
<keyword evidence="4" id="KW-0963">Cytoplasm</keyword>
<dbReference type="Pfam" id="PF00227">
    <property type="entry name" value="Proteasome"/>
    <property type="match status" value="1"/>
</dbReference>
<accession>A0ABQ7RCT9</accession>
<dbReference type="EMBL" id="JAHLUN010000011">
    <property type="protein sequence ID" value="KAG7763298.1"/>
    <property type="molecule type" value="Genomic_DNA"/>
</dbReference>
<dbReference type="SMART" id="SM00948">
    <property type="entry name" value="Proteasome_A_N"/>
    <property type="match status" value="1"/>
</dbReference>
<gene>
    <name evidence="10" type="ORF">KL946_004114</name>
</gene>
<dbReference type="Proteomes" id="UP000697297">
    <property type="component" value="Unassembled WGS sequence"/>
</dbReference>
<sequence>MRQDVTVVQNQRERYPGDQQEAREKAAKVHHVARGAQLGVAQVRGVLGGVVLCDQYREVCNGKHESVQEREPVAVERAGEHDQQKSNGQHGRQPDDLRERFRNNYDNDATTFSPTGRIFQIEYALEAIKQGSAAVGITSKNHVVLVALKRNAEELGSYQKKIIKIDNHMGIALAGLAPDARVLSNFLRQQAMSSKMVFNRPLNVAKAVYSIADKAQDNTQSAGGRPYGVGLLVAGIDENGAHLYEFQPSGSVLEYVGAAIGARSQAARTFLERKYEEFADATKEQLVEYALTALRDTLSQDKELNSLNTTVAVVGKDEPFTIYDDDDVQQWLDRLDSLSNARNRDEPQPEQHSQEQTEPPAEQPAEHTEQADRMDTDE</sequence>
<evidence type="ECO:0000313" key="10">
    <source>
        <dbReference type="EMBL" id="KAG7763298.1"/>
    </source>
</evidence>
<dbReference type="PANTHER" id="PTHR11599">
    <property type="entry name" value="PROTEASOME SUBUNIT ALPHA/BETA"/>
    <property type="match status" value="1"/>
</dbReference>
<comment type="function">
    <text evidence="1">The proteasome degrades poly-ubiquitinated proteins in the cytoplasm and in the nucleus. It is essential for the regulated turnover of proteins and for the removal of misfolded proteins. The proteasome is a multicatalytic proteinase complex that is characterized by its ability to cleave peptides with Arg, Phe, Tyr, Leu, and Glu adjacent to the leaving group at neutral or slightly basic pH. It has an ATP-dependent proteolytic activity.</text>
</comment>
<organism evidence="10 11">
    <name type="scientific">Ogataea haglerorum</name>
    <dbReference type="NCBI Taxonomy" id="1937702"/>
    <lineage>
        <taxon>Eukaryota</taxon>
        <taxon>Fungi</taxon>
        <taxon>Dikarya</taxon>
        <taxon>Ascomycota</taxon>
        <taxon>Saccharomycotina</taxon>
        <taxon>Pichiomycetes</taxon>
        <taxon>Pichiales</taxon>
        <taxon>Pichiaceae</taxon>
        <taxon>Ogataea</taxon>
    </lineage>
</organism>
<dbReference type="InterPro" id="IPR023332">
    <property type="entry name" value="Proteasome_alpha-type"/>
</dbReference>
<feature type="region of interest" description="Disordered" evidence="8">
    <location>
        <begin position="336"/>
        <end position="378"/>
    </location>
</feature>
<dbReference type="SUPFAM" id="SSF56235">
    <property type="entry name" value="N-terminal nucleophile aminohydrolases (Ntn hydrolases)"/>
    <property type="match status" value="1"/>
</dbReference>
<feature type="compositionally biased region" description="Polar residues" evidence="8">
    <location>
        <begin position="1"/>
        <end position="10"/>
    </location>
</feature>
<evidence type="ECO:0000256" key="5">
    <source>
        <dbReference type="ARBA" id="ARBA00022942"/>
    </source>
</evidence>
<dbReference type="Pfam" id="PF10584">
    <property type="entry name" value="Proteasome_A_N"/>
    <property type="match status" value="1"/>
</dbReference>
<feature type="compositionally biased region" description="Basic and acidic residues" evidence="8">
    <location>
        <begin position="11"/>
        <end position="20"/>
    </location>
</feature>
<dbReference type="InterPro" id="IPR029055">
    <property type="entry name" value="Ntn_hydrolases_N"/>
</dbReference>
<dbReference type="InterPro" id="IPR050115">
    <property type="entry name" value="Proteasome_alpha"/>
</dbReference>
<evidence type="ECO:0000256" key="7">
    <source>
        <dbReference type="PROSITE-ProRule" id="PRU00808"/>
    </source>
</evidence>
<dbReference type="InterPro" id="IPR000426">
    <property type="entry name" value="Proteasome_asu_N"/>
</dbReference>